<evidence type="ECO:0000313" key="7">
    <source>
        <dbReference type="Proteomes" id="UP000199340"/>
    </source>
</evidence>
<dbReference type="Proteomes" id="UP000199340">
    <property type="component" value="Unassembled WGS sequence"/>
</dbReference>
<keyword evidence="7" id="KW-1185">Reference proteome</keyword>
<evidence type="ECO:0000259" key="5">
    <source>
        <dbReference type="PROSITE" id="PS50931"/>
    </source>
</evidence>
<gene>
    <name evidence="6" type="ORF">SAMN05421850_10345</name>
</gene>
<organism evidence="6 7">
    <name type="scientific">Lutimaribacter saemankumensis</name>
    <dbReference type="NCBI Taxonomy" id="490829"/>
    <lineage>
        <taxon>Bacteria</taxon>
        <taxon>Pseudomonadati</taxon>
        <taxon>Pseudomonadota</taxon>
        <taxon>Alphaproteobacteria</taxon>
        <taxon>Rhodobacterales</taxon>
        <taxon>Roseobacteraceae</taxon>
        <taxon>Lutimaribacter</taxon>
    </lineage>
</organism>
<dbReference type="PANTHER" id="PTHR30537">
    <property type="entry name" value="HTH-TYPE TRANSCRIPTIONAL REGULATOR"/>
    <property type="match status" value="1"/>
</dbReference>
<name>A0A1G8KUR4_9RHOB</name>
<dbReference type="PANTHER" id="PTHR30537:SF3">
    <property type="entry name" value="TRANSCRIPTIONAL REGULATORY PROTEIN"/>
    <property type="match status" value="1"/>
</dbReference>
<dbReference type="PRINTS" id="PR00039">
    <property type="entry name" value="HTHLYSR"/>
</dbReference>
<dbReference type="InterPro" id="IPR036388">
    <property type="entry name" value="WH-like_DNA-bd_sf"/>
</dbReference>
<dbReference type="OrthoDB" id="9798121at2"/>
<dbReference type="Gene3D" id="3.40.190.290">
    <property type="match status" value="1"/>
</dbReference>
<dbReference type="Pfam" id="PF03466">
    <property type="entry name" value="LysR_substrate"/>
    <property type="match status" value="1"/>
</dbReference>
<dbReference type="SUPFAM" id="SSF46785">
    <property type="entry name" value="Winged helix' DNA-binding domain"/>
    <property type="match status" value="1"/>
</dbReference>
<dbReference type="PROSITE" id="PS50931">
    <property type="entry name" value="HTH_LYSR"/>
    <property type="match status" value="1"/>
</dbReference>
<evidence type="ECO:0000256" key="1">
    <source>
        <dbReference type="ARBA" id="ARBA00009437"/>
    </source>
</evidence>
<dbReference type="InterPro" id="IPR036390">
    <property type="entry name" value="WH_DNA-bd_sf"/>
</dbReference>
<dbReference type="RefSeq" id="WP_090028012.1">
    <property type="nucleotide sequence ID" value="NZ_FNEB01000003.1"/>
</dbReference>
<keyword evidence="3 6" id="KW-0238">DNA-binding</keyword>
<dbReference type="Gene3D" id="1.10.10.10">
    <property type="entry name" value="Winged helix-like DNA-binding domain superfamily/Winged helix DNA-binding domain"/>
    <property type="match status" value="1"/>
</dbReference>
<evidence type="ECO:0000313" key="6">
    <source>
        <dbReference type="EMBL" id="SDI47136.1"/>
    </source>
</evidence>
<dbReference type="AlphaFoldDB" id="A0A1G8KUR4"/>
<evidence type="ECO:0000256" key="2">
    <source>
        <dbReference type="ARBA" id="ARBA00023015"/>
    </source>
</evidence>
<protein>
    <submittedName>
        <fullName evidence="6">DNA-binding transcriptional regulator, LysR family</fullName>
    </submittedName>
</protein>
<feature type="domain" description="HTH lysR-type" evidence="5">
    <location>
        <begin position="8"/>
        <end position="65"/>
    </location>
</feature>
<proteinExistence type="inferred from homology"/>
<dbReference type="EMBL" id="FNEB01000003">
    <property type="protein sequence ID" value="SDI47136.1"/>
    <property type="molecule type" value="Genomic_DNA"/>
</dbReference>
<dbReference type="STRING" id="490829.SAMN05421850_10345"/>
<dbReference type="Pfam" id="PF00126">
    <property type="entry name" value="HTH_1"/>
    <property type="match status" value="1"/>
</dbReference>
<dbReference type="GO" id="GO:0003700">
    <property type="term" value="F:DNA-binding transcription factor activity"/>
    <property type="evidence" value="ECO:0007669"/>
    <property type="project" value="InterPro"/>
</dbReference>
<dbReference type="InterPro" id="IPR058163">
    <property type="entry name" value="LysR-type_TF_proteobact-type"/>
</dbReference>
<keyword evidence="2" id="KW-0805">Transcription regulation</keyword>
<dbReference type="InterPro" id="IPR000847">
    <property type="entry name" value="LysR_HTH_N"/>
</dbReference>
<sequence length="298" mass="32899">MAKTLKITDWSLIPAFLAVAETGTLSGAARLLGSSQPTLGRQIRSLEDQFGTALFIRHPRGLTLSEAGQALLPAARSMQEAAGRMALAAMGRDHALKGVVRITASHIVAHYILPPILARLRREEPEITIELVPSDSPENLLFREADIALRMFRSTQLDIVTRHLGDLPIAIFASREYLDRRGRPRTPDDLMQHDLIGYDRSDLILRGMREAGFPATRDWFALRCDDQAACVELARAGCGIGFVQRHIAERDPSLEIIDLGIDLPTLPVWLAAPQSTRRTPRIARVWDVLADGLAPLLS</sequence>
<dbReference type="GO" id="GO:0043565">
    <property type="term" value="F:sequence-specific DNA binding"/>
    <property type="evidence" value="ECO:0007669"/>
    <property type="project" value="TreeGrafter"/>
</dbReference>
<dbReference type="SUPFAM" id="SSF53850">
    <property type="entry name" value="Periplasmic binding protein-like II"/>
    <property type="match status" value="1"/>
</dbReference>
<evidence type="ECO:0000256" key="4">
    <source>
        <dbReference type="ARBA" id="ARBA00023163"/>
    </source>
</evidence>
<dbReference type="GO" id="GO:0006351">
    <property type="term" value="P:DNA-templated transcription"/>
    <property type="evidence" value="ECO:0007669"/>
    <property type="project" value="TreeGrafter"/>
</dbReference>
<dbReference type="InterPro" id="IPR005119">
    <property type="entry name" value="LysR_subst-bd"/>
</dbReference>
<comment type="similarity">
    <text evidence="1">Belongs to the LysR transcriptional regulatory family.</text>
</comment>
<keyword evidence="4" id="KW-0804">Transcription</keyword>
<reference evidence="6 7" key="1">
    <citation type="submission" date="2016-10" db="EMBL/GenBank/DDBJ databases">
        <authorList>
            <person name="de Groot N.N."/>
        </authorList>
    </citation>
    <scope>NUCLEOTIDE SEQUENCE [LARGE SCALE GENOMIC DNA]</scope>
    <source>
        <strain evidence="6 7">DSM 28010</strain>
    </source>
</reference>
<evidence type="ECO:0000256" key="3">
    <source>
        <dbReference type="ARBA" id="ARBA00023125"/>
    </source>
</evidence>
<accession>A0A1G8KUR4</accession>